<evidence type="ECO:0000313" key="1">
    <source>
        <dbReference type="EMBL" id="KAI3664886.1"/>
    </source>
</evidence>
<gene>
    <name evidence="1" type="ORF">L6452_43497</name>
</gene>
<accession>A0ACB8XE80</accession>
<proteinExistence type="predicted"/>
<comment type="caution">
    <text evidence="1">The sequence shown here is derived from an EMBL/GenBank/DDBJ whole genome shotgun (WGS) entry which is preliminary data.</text>
</comment>
<evidence type="ECO:0000313" key="2">
    <source>
        <dbReference type="Proteomes" id="UP001055879"/>
    </source>
</evidence>
<organism evidence="1 2">
    <name type="scientific">Arctium lappa</name>
    <name type="common">Greater burdock</name>
    <name type="synonym">Lappa major</name>
    <dbReference type="NCBI Taxonomy" id="4217"/>
    <lineage>
        <taxon>Eukaryota</taxon>
        <taxon>Viridiplantae</taxon>
        <taxon>Streptophyta</taxon>
        <taxon>Embryophyta</taxon>
        <taxon>Tracheophyta</taxon>
        <taxon>Spermatophyta</taxon>
        <taxon>Magnoliopsida</taxon>
        <taxon>eudicotyledons</taxon>
        <taxon>Gunneridae</taxon>
        <taxon>Pentapetalae</taxon>
        <taxon>asterids</taxon>
        <taxon>campanulids</taxon>
        <taxon>Asterales</taxon>
        <taxon>Asteraceae</taxon>
        <taxon>Carduoideae</taxon>
        <taxon>Cardueae</taxon>
        <taxon>Arctiinae</taxon>
        <taxon>Arctium</taxon>
    </lineage>
</organism>
<dbReference type="EMBL" id="CM042064">
    <property type="protein sequence ID" value="KAI3664886.1"/>
    <property type="molecule type" value="Genomic_DNA"/>
</dbReference>
<name>A0ACB8XE80_ARCLA</name>
<reference evidence="1 2" key="2">
    <citation type="journal article" date="2022" name="Mol. Ecol. Resour.">
        <title>The genomes of chicory, endive, great burdock and yacon provide insights into Asteraceae paleo-polyploidization history and plant inulin production.</title>
        <authorList>
            <person name="Fan W."/>
            <person name="Wang S."/>
            <person name="Wang H."/>
            <person name="Wang A."/>
            <person name="Jiang F."/>
            <person name="Liu H."/>
            <person name="Zhao H."/>
            <person name="Xu D."/>
            <person name="Zhang Y."/>
        </authorList>
    </citation>
    <scope>NUCLEOTIDE SEQUENCE [LARGE SCALE GENOMIC DNA]</scope>
    <source>
        <strain evidence="2">cv. Niubang</strain>
    </source>
</reference>
<sequence length="214" mass="24566">MLLLYKIVVHQLKINMGSGLSHSCDTIVKDADTVIDKSSNDQLFAGVFLNKNRQKYWVDKRSYGNCLLVFARDLSITWGDDARYWHWPCVKETSEVSVDVAEILNVCWLEVHGKFDMAKLTPGLKYEVVFVVMLKDPAYGWEVPINIRLVLPDGNKQERKENLTEKPRSNWFEIMVGEFTVNKEGCVEFSLYEYEGGAWKRGLLVKGAAIRPKN</sequence>
<dbReference type="Proteomes" id="UP001055879">
    <property type="component" value="Linkage Group LG18"/>
</dbReference>
<keyword evidence="2" id="KW-1185">Reference proteome</keyword>
<protein>
    <submittedName>
        <fullName evidence="1">Uncharacterized protein</fullName>
    </submittedName>
</protein>
<reference evidence="2" key="1">
    <citation type="journal article" date="2022" name="Mol. Ecol. Resour.">
        <title>The genomes of chicory, endive, great burdock and yacon provide insights into Asteraceae palaeo-polyploidization history and plant inulin production.</title>
        <authorList>
            <person name="Fan W."/>
            <person name="Wang S."/>
            <person name="Wang H."/>
            <person name="Wang A."/>
            <person name="Jiang F."/>
            <person name="Liu H."/>
            <person name="Zhao H."/>
            <person name="Xu D."/>
            <person name="Zhang Y."/>
        </authorList>
    </citation>
    <scope>NUCLEOTIDE SEQUENCE [LARGE SCALE GENOMIC DNA]</scope>
    <source>
        <strain evidence="2">cv. Niubang</strain>
    </source>
</reference>